<reference evidence="1" key="2">
    <citation type="journal article" date="2015" name="Fish Shellfish Immunol.">
        <title>Early steps in the European eel (Anguilla anguilla)-Vibrio vulnificus interaction in the gills: Role of the RtxA13 toxin.</title>
        <authorList>
            <person name="Callol A."/>
            <person name="Pajuelo D."/>
            <person name="Ebbesson L."/>
            <person name="Teles M."/>
            <person name="MacKenzie S."/>
            <person name="Amaro C."/>
        </authorList>
    </citation>
    <scope>NUCLEOTIDE SEQUENCE</scope>
</reference>
<accession>A0A0E9XT62</accession>
<organism evidence="1">
    <name type="scientific">Anguilla anguilla</name>
    <name type="common">European freshwater eel</name>
    <name type="synonym">Muraena anguilla</name>
    <dbReference type="NCBI Taxonomy" id="7936"/>
    <lineage>
        <taxon>Eukaryota</taxon>
        <taxon>Metazoa</taxon>
        <taxon>Chordata</taxon>
        <taxon>Craniata</taxon>
        <taxon>Vertebrata</taxon>
        <taxon>Euteleostomi</taxon>
        <taxon>Actinopterygii</taxon>
        <taxon>Neopterygii</taxon>
        <taxon>Teleostei</taxon>
        <taxon>Anguilliformes</taxon>
        <taxon>Anguillidae</taxon>
        <taxon>Anguilla</taxon>
    </lineage>
</organism>
<dbReference type="Pfam" id="PF15008">
    <property type="entry name" value="DUF4518"/>
    <property type="match status" value="1"/>
</dbReference>
<reference evidence="1" key="1">
    <citation type="submission" date="2014-11" db="EMBL/GenBank/DDBJ databases">
        <authorList>
            <person name="Amaro Gonzalez C."/>
        </authorList>
    </citation>
    <scope>NUCLEOTIDE SEQUENCE</scope>
</reference>
<dbReference type="EMBL" id="GBXM01003724">
    <property type="protein sequence ID" value="JAI04854.1"/>
    <property type="molecule type" value="Transcribed_RNA"/>
</dbReference>
<dbReference type="InterPro" id="IPR026698">
    <property type="entry name" value="UPF_C3orf38"/>
</dbReference>
<dbReference type="AlphaFoldDB" id="A0A0E9XT62"/>
<sequence length="90" mass="10451">MDAILTCSKSAEELLKRRKVYREVIFKYLISEGIAMPPDADKNQLARRAMLFWALNSRVKSNKVRILYSFISNYIFCRVMQCDSLAVPQS</sequence>
<name>A0A0E9XT62_ANGAN</name>
<evidence type="ECO:0000313" key="1">
    <source>
        <dbReference type="EMBL" id="JAI04854.1"/>
    </source>
</evidence>
<dbReference type="PANTHER" id="PTHR21084">
    <property type="entry name" value="DENSE INCISORS"/>
    <property type="match status" value="1"/>
</dbReference>
<proteinExistence type="predicted"/>
<dbReference type="PANTHER" id="PTHR21084:SF1">
    <property type="entry name" value="DENSE INCISORS"/>
    <property type="match status" value="1"/>
</dbReference>
<protein>
    <submittedName>
        <fullName evidence="1">Uncharacterized protein</fullName>
    </submittedName>
</protein>